<reference evidence="1" key="1">
    <citation type="submission" date="2023-07" db="EMBL/GenBank/DDBJ databases">
        <title>draft genome sequence of fig (Ficus carica).</title>
        <authorList>
            <person name="Takahashi T."/>
            <person name="Nishimura K."/>
        </authorList>
    </citation>
    <scope>NUCLEOTIDE SEQUENCE</scope>
</reference>
<name>A0AA87Z3D4_FICCA</name>
<accession>A0AA87Z3D4</accession>
<comment type="caution">
    <text evidence="1">The sequence shown here is derived from an EMBL/GenBank/DDBJ whole genome shotgun (WGS) entry which is preliminary data.</text>
</comment>
<keyword evidence="2" id="KW-1185">Reference proteome</keyword>
<evidence type="ECO:0000313" key="1">
    <source>
        <dbReference type="EMBL" id="GMN28912.1"/>
    </source>
</evidence>
<proteinExistence type="predicted"/>
<dbReference type="PANTHER" id="PTHR33384:SF17">
    <property type="entry name" value="VQ DOMAIN-CONTAINING PROTEIN"/>
    <property type="match status" value="1"/>
</dbReference>
<dbReference type="AlphaFoldDB" id="A0AA87Z3D4"/>
<dbReference type="PANTHER" id="PTHR33384">
    <property type="entry name" value="EXPRESSED PROTEIN"/>
    <property type="match status" value="1"/>
</dbReference>
<evidence type="ECO:0000313" key="2">
    <source>
        <dbReference type="Proteomes" id="UP001187192"/>
    </source>
</evidence>
<protein>
    <submittedName>
        <fullName evidence="1">Uncharacterized protein</fullName>
    </submittedName>
</protein>
<gene>
    <name evidence="1" type="ORF">TIFTF001_002228</name>
</gene>
<organism evidence="1 2">
    <name type="scientific">Ficus carica</name>
    <name type="common">Common fig</name>
    <dbReference type="NCBI Taxonomy" id="3494"/>
    <lineage>
        <taxon>Eukaryota</taxon>
        <taxon>Viridiplantae</taxon>
        <taxon>Streptophyta</taxon>
        <taxon>Embryophyta</taxon>
        <taxon>Tracheophyta</taxon>
        <taxon>Spermatophyta</taxon>
        <taxon>Magnoliopsida</taxon>
        <taxon>eudicotyledons</taxon>
        <taxon>Gunneridae</taxon>
        <taxon>Pentapetalae</taxon>
        <taxon>rosids</taxon>
        <taxon>fabids</taxon>
        <taxon>Rosales</taxon>
        <taxon>Moraceae</taxon>
        <taxon>Ficeae</taxon>
        <taxon>Ficus</taxon>
    </lineage>
</organism>
<dbReference type="Proteomes" id="UP001187192">
    <property type="component" value="Unassembled WGS sequence"/>
</dbReference>
<sequence>MHHLAVKSDLFDSELESNKLIVSGGNDRPLCPKPRRLGPSIPDFLKPLPCSNHSERNTDPRSGILNVIADKNVEGRECVCLPACYSGSPPGRTDNPLVHDVQFVQYQMELHLLPLMPSKLLR</sequence>
<dbReference type="EMBL" id="BTGU01000002">
    <property type="protein sequence ID" value="GMN28912.1"/>
    <property type="molecule type" value="Genomic_DNA"/>
</dbReference>